<dbReference type="Pfam" id="PF03004">
    <property type="entry name" value="Transposase_24"/>
    <property type="match status" value="1"/>
</dbReference>
<evidence type="ECO:0000313" key="3">
    <source>
        <dbReference type="Proteomes" id="UP000290289"/>
    </source>
</evidence>
<dbReference type="AlphaFoldDB" id="A0A498IZS4"/>
<proteinExistence type="predicted"/>
<dbReference type="InterPro" id="IPR004252">
    <property type="entry name" value="Probable_transposase_24"/>
</dbReference>
<feature type="compositionally biased region" description="Basic and acidic residues" evidence="1">
    <location>
        <begin position="206"/>
        <end position="217"/>
    </location>
</feature>
<evidence type="ECO:0000256" key="1">
    <source>
        <dbReference type="SAM" id="MobiDB-lite"/>
    </source>
</evidence>
<dbReference type="Proteomes" id="UP000290289">
    <property type="component" value="Chromosome 10"/>
</dbReference>
<accession>A0A498IZS4</accession>
<reference evidence="2 3" key="1">
    <citation type="submission" date="2018-10" db="EMBL/GenBank/DDBJ databases">
        <title>A high-quality apple genome assembly.</title>
        <authorList>
            <person name="Hu J."/>
        </authorList>
    </citation>
    <scope>NUCLEOTIDE SEQUENCE [LARGE SCALE GENOMIC DNA]</scope>
    <source>
        <strain evidence="3">cv. HFTH1</strain>
        <tissue evidence="2">Young leaf</tissue>
    </source>
</reference>
<name>A0A498IZS4_MALDO</name>
<feature type="compositionally biased region" description="Polar residues" evidence="1">
    <location>
        <begin position="219"/>
        <end position="229"/>
    </location>
</feature>
<feature type="region of interest" description="Disordered" evidence="1">
    <location>
        <begin position="206"/>
        <end position="229"/>
    </location>
</feature>
<keyword evidence="3" id="KW-1185">Reference proteome</keyword>
<sequence>MDELYDRSKGTGYTYTCSEEEMRAAFELHIKTRYADWMSTLRNSVFHKYKTTRERYINCPSNVSKDVWCKMVEKNKVQNACNREQSTIVHTTGSVPMAKYIKDELDCSGIEPSPIDCFKKFHVSKRKSEGEETWASEKAKELYEKMNNKKNTAMEDQNEVNDWVIYKEVICSPSHGRLLSVGAGFSTKYAYPSNSQSCNKRMCLEREESHEQLKDQENVESWSDAQHED</sequence>
<dbReference type="EMBL" id="RDQH01000336">
    <property type="protein sequence ID" value="RXH87212.1"/>
    <property type="molecule type" value="Genomic_DNA"/>
</dbReference>
<organism evidence="2 3">
    <name type="scientific">Malus domestica</name>
    <name type="common">Apple</name>
    <name type="synonym">Pyrus malus</name>
    <dbReference type="NCBI Taxonomy" id="3750"/>
    <lineage>
        <taxon>Eukaryota</taxon>
        <taxon>Viridiplantae</taxon>
        <taxon>Streptophyta</taxon>
        <taxon>Embryophyta</taxon>
        <taxon>Tracheophyta</taxon>
        <taxon>Spermatophyta</taxon>
        <taxon>Magnoliopsida</taxon>
        <taxon>eudicotyledons</taxon>
        <taxon>Gunneridae</taxon>
        <taxon>Pentapetalae</taxon>
        <taxon>rosids</taxon>
        <taxon>fabids</taxon>
        <taxon>Rosales</taxon>
        <taxon>Rosaceae</taxon>
        <taxon>Amygdaloideae</taxon>
        <taxon>Maleae</taxon>
        <taxon>Malus</taxon>
    </lineage>
</organism>
<protein>
    <submittedName>
        <fullName evidence="2">Uncharacterized protein</fullName>
    </submittedName>
</protein>
<comment type="caution">
    <text evidence="2">The sequence shown here is derived from an EMBL/GenBank/DDBJ whole genome shotgun (WGS) entry which is preliminary data.</text>
</comment>
<evidence type="ECO:0000313" key="2">
    <source>
        <dbReference type="EMBL" id="RXH87212.1"/>
    </source>
</evidence>
<gene>
    <name evidence="2" type="ORF">DVH24_028712</name>
</gene>